<dbReference type="AlphaFoldDB" id="A0A5D2E1U0"/>
<keyword evidence="4" id="KW-1185">Reference proteome</keyword>
<accession>A0A5D2E1U0</accession>
<dbReference type="PANTHER" id="PTHR33624">
    <property type="entry name" value="SIGMA FACTOR BINDING PROTEIN 1, CHLOROPLASTIC"/>
    <property type="match status" value="1"/>
</dbReference>
<dbReference type="InterPro" id="IPR039335">
    <property type="entry name" value="SIB1/2"/>
</dbReference>
<feature type="region of interest" description="Disordered" evidence="1">
    <location>
        <begin position="1"/>
        <end position="20"/>
    </location>
</feature>
<evidence type="ECO:0000259" key="2">
    <source>
        <dbReference type="Pfam" id="PF05678"/>
    </source>
</evidence>
<feature type="compositionally biased region" description="Basic and acidic residues" evidence="1">
    <location>
        <begin position="9"/>
        <end position="18"/>
    </location>
</feature>
<evidence type="ECO:0000256" key="1">
    <source>
        <dbReference type="SAM" id="MobiDB-lite"/>
    </source>
</evidence>
<feature type="domain" description="VQ" evidence="2">
    <location>
        <begin position="31"/>
        <end position="58"/>
    </location>
</feature>
<dbReference type="EMBL" id="CM017700">
    <property type="protein sequence ID" value="TYG87275.1"/>
    <property type="molecule type" value="Genomic_DNA"/>
</dbReference>
<reference evidence="3 4" key="1">
    <citation type="submission" date="2019-06" db="EMBL/GenBank/DDBJ databases">
        <title>WGS assembly of Gossypium darwinii.</title>
        <authorList>
            <person name="Chen Z.J."/>
            <person name="Sreedasyam A."/>
            <person name="Ando A."/>
            <person name="Song Q."/>
            <person name="De L."/>
            <person name="Hulse-Kemp A."/>
            <person name="Ding M."/>
            <person name="Ye W."/>
            <person name="Kirkbride R."/>
            <person name="Jenkins J."/>
            <person name="Plott C."/>
            <person name="Lovell J."/>
            <person name="Lin Y.-M."/>
            <person name="Vaughn R."/>
            <person name="Liu B."/>
            <person name="Li W."/>
            <person name="Simpson S."/>
            <person name="Scheffler B."/>
            <person name="Saski C."/>
            <person name="Grover C."/>
            <person name="Hu G."/>
            <person name="Conover J."/>
            <person name="Carlson J."/>
            <person name="Shu S."/>
            <person name="Boston L."/>
            <person name="Williams M."/>
            <person name="Peterson D."/>
            <person name="Mcgee K."/>
            <person name="Jones D."/>
            <person name="Wendel J."/>
            <person name="Stelly D."/>
            <person name="Grimwood J."/>
            <person name="Schmutz J."/>
        </authorList>
    </citation>
    <scope>NUCLEOTIDE SEQUENCE [LARGE SCALE GENOMIC DNA]</scope>
    <source>
        <strain evidence="3">1808015.09</strain>
    </source>
</reference>
<sequence>MPKKKNMGKLRDDHCDKSKKPKKIPIKVKYISSPMMVTASNAEEFRAIVQELTGQHSDMGEPVNVVTTNTKAKLDDRYLLDASPDDMSSMELFDEGFVWRGVAENLFGFQFPSIFV</sequence>
<proteinExistence type="predicted"/>
<dbReference type="Proteomes" id="UP000323506">
    <property type="component" value="Chromosome A13"/>
</dbReference>
<organism evidence="3 4">
    <name type="scientific">Gossypium darwinii</name>
    <name type="common">Darwin's cotton</name>
    <name type="synonym">Gossypium barbadense var. darwinii</name>
    <dbReference type="NCBI Taxonomy" id="34276"/>
    <lineage>
        <taxon>Eukaryota</taxon>
        <taxon>Viridiplantae</taxon>
        <taxon>Streptophyta</taxon>
        <taxon>Embryophyta</taxon>
        <taxon>Tracheophyta</taxon>
        <taxon>Spermatophyta</taxon>
        <taxon>Magnoliopsida</taxon>
        <taxon>eudicotyledons</taxon>
        <taxon>Gunneridae</taxon>
        <taxon>Pentapetalae</taxon>
        <taxon>rosids</taxon>
        <taxon>malvids</taxon>
        <taxon>Malvales</taxon>
        <taxon>Malvaceae</taxon>
        <taxon>Malvoideae</taxon>
        <taxon>Gossypium</taxon>
    </lineage>
</organism>
<dbReference type="InterPro" id="IPR008889">
    <property type="entry name" value="VQ"/>
</dbReference>
<evidence type="ECO:0000313" key="4">
    <source>
        <dbReference type="Proteomes" id="UP000323506"/>
    </source>
</evidence>
<dbReference type="Pfam" id="PF05678">
    <property type="entry name" value="VQ"/>
    <property type="match status" value="1"/>
</dbReference>
<gene>
    <name evidence="3" type="ORF">ES288_A13G201100v1</name>
</gene>
<protein>
    <recommendedName>
        <fullName evidence="2">VQ domain-containing protein</fullName>
    </recommendedName>
</protein>
<name>A0A5D2E1U0_GOSDA</name>
<dbReference type="PANTHER" id="PTHR33624:SF2">
    <property type="entry name" value="SIGMA FACTOR BINDING PROTEIN 1, CHLOROPLASTIC"/>
    <property type="match status" value="1"/>
</dbReference>
<evidence type="ECO:0000313" key="3">
    <source>
        <dbReference type="EMBL" id="TYG87275.1"/>
    </source>
</evidence>